<reference evidence="1" key="1">
    <citation type="submission" date="2023-06" db="EMBL/GenBank/DDBJ databases">
        <authorList>
            <consortium name="Lawrence Berkeley National Laboratory"/>
            <person name="Ahrendt S."/>
            <person name="Sahu N."/>
            <person name="Indic B."/>
            <person name="Wong-Bajracharya J."/>
            <person name="Merenyi Z."/>
            <person name="Ke H.-M."/>
            <person name="Monk M."/>
            <person name="Kocsube S."/>
            <person name="Drula E."/>
            <person name="Lipzen A."/>
            <person name="Balint B."/>
            <person name="Henrissat B."/>
            <person name="Andreopoulos B."/>
            <person name="Martin F.M."/>
            <person name="Harder C.B."/>
            <person name="Rigling D."/>
            <person name="Ford K.L."/>
            <person name="Foster G.D."/>
            <person name="Pangilinan J."/>
            <person name="Papanicolaou A."/>
            <person name="Barry K."/>
            <person name="LaButti K."/>
            <person name="Viragh M."/>
            <person name="Koriabine M."/>
            <person name="Yan M."/>
            <person name="Riley R."/>
            <person name="Champramary S."/>
            <person name="Plett K.L."/>
            <person name="Tsai I.J."/>
            <person name="Slot J."/>
            <person name="Sipos G."/>
            <person name="Plett J."/>
            <person name="Nagy L.G."/>
            <person name="Grigoriev I.V."/>
        </authorList>
    </citation>
    <scope>NUCLEOTIDE SEQUENCE</scope>
    <source>
        <strain evidence="1">FPL87.14</strain>
    </source>
</reference>
<evidence type="ECO:0008006" key="3">
    <source>
        <dbReference type="Google" id="ProtNLM"/>
    </source>
</evidence>
<accession>A0AA39K1S6</accession>
<comment type="caution">
    <text evidence="1">The sequence shown here is derived from an EMBL/GenBank/DDBJ whole genome shotgun (WGS) entry which is preliminary data.</text>
</comment>
<dbReference type="AlphaFoldDB" id="A0AA39K1S6"/>
<evidence type="ECO:0000313" key="1">
    <source>
        <dbReference type="EMBL" id="KAK0451781.1"/>
    </source>
</evidence>
<keyword evidence="2" id="KW-1185">Reference proteome</keyword>
<gene>
    <name evidence="1" type="ORF">EV421DRAFT_1062541</name>
</gene>
<organism evidence="1 2">
    <name type="scientific">Armillaria borealis</name>
    <dbReference type="NCBI Taxonomy" id="47425"/>
    <lineage>
        <taxon>Eukaryota</taxon>
        <taxon>Fungi</taxon>
        <taxon>Dikarya</taxon>
        <taxon>Basidiomycota</taxon>
        <taxon>Agaricomycotina</taxon>
        <taxon>Agaricomycetes</taxon>
        <taxon>Agaricomycetidae</taxon>
        <taxon>Agaricales</taxon>
        <taxon>Marasmiineae</taxon>
        <taxon>Physalacriaceae</taxon>
        <taxon>Armillaria</taxon>
    </lineage>
</organism>
<proteinExistence type="predicted"/>
<dbReference type="EMBL" id="JAUEPT010000005">
    <property type="protein sequence ID" value="KAK0451781.1"/>
    <property type="molecule type" value="Genomic_DNA"/>
</dbReference>
<evidence type="ECO:0000313" key="2">
    <source>
        <dbReference type="Proteomes" id="UP001175226"/>
    </source>
</evidence>
<protein>
    <recommendedName>
        <fullName evidence="3">F-box domain-containing protein</fullName>
    </recommendedName>
</protein>
<sequence length="487" mass="55210">MFLTRPKPPPIHRLPVELLSEIFHWHSDYYISSPRLYDVSMVRDGPWLLTHVCSHWRETVILLPSLWSSLIIQTELCDINDPEALLQTALKRSKRSPLSLKLWVEFVPSFLDTPMWQRIFTVLAAHSNSWKDVEFEMDSHECYNEVMGMFSDSPIPIQLPLLETLQIILGTSPDSEDNEDGSEFDEHSISTFADAPMLRSVILKPFFPINLPWSQITYLCTSELSLQQLLDTLRVAVHLETLSTSEVYIDPQGDIPVPVTNNAIETLKTCDFEYLPYLTLPSLTSLGMDGDDLVEELVNNGWHMAARDWDELSSFVSRSGCRLKSLRISVEKATDSLLAMLRIAMTDVTDITFINEPGSISQASLLPVLQKNPLLLPKLEVLYLDGSESRDYCHLDKVLEFVQSCYRNGTRPLKSLYIDCEGLYPEENDICVDDKDQRFYLDQLKVFVDDGLDLVIDIGGRAVEIGKNNPTDEVVRSLSPLHGGGLT</sequence>
<name>A0AA39K1S6_9AGAR</name>
<dbReference type="Proteomes" id="UP001175226">
    <property type="component" value="Unassembled WGS sequence"/>
</dbReference>